<dbReference type="GO" id="GO:0003677">
    <property type="term" value="F:DNA binding"/>
    <property type="evidence" value="ECO:0007669"/>
    <property type="project" value="UniProtKB-UniRule"/>
</dbReference>
<dbReference type="Proteomes" id="UP000316008">
    <property type="component" value="Unassembled WGS sequence"/>
</dbReference>
<evidence type="ECO:0000259" key="5">
    <source>
        <dbReference type="PROSITE" id="PS50977"/>
    </source>
</evidence>
<dbReference type="PANTHER" id="PTHR47506">
    <property type="entry name" value="TRANSCRIPTIONAL REGULATORY PROTEIN"/>
    <property type="match status" value="1"/>
</dbReference>
<organism evidence="6 7">
    <name type="scientific">Fluviicola chungangensis</name>
    <dbReference type="NCBI Taxonomy" id="2597671"/>
    <lineage>
        <taxon>Bacteria</taxon>
        <taxon>Pseudomonadati</taxon>
        <taxon>Bacteroidota</taxon>
        <taxon>Flavobacteriia</taxon>
        <taxon>Flavobacteriales</taxon>
        <taxon>Crocinitomicaceae</taxon>
        <taxon>Fluviicola</taxon>
    </lineage>
</organism>
<dbReference type="InterPro" id="IPR009057">
    <property type="entry name" value="Homeodomain-like_sf"/>
</dbReference>
<reference evidence="6 7" key="1">
    <citation type="submission" date="2019-07" db="EMBL/GenBank/DDBJ databases">
        <authorList>
            <person name="Huq M.A."/>
        </authorList>
    </citation>
    <scope>NUCLEOTIDE SEQUENCE [LARGE SCALE GENOMIC DNA]</scope>
    <source>
        <strain evidence="6 7">MAH-3</strain>
    </source>
</reference>
<evidence type="ECO:0000313" key="6">
    <source>
        <dbReference type="EMBL" id="TSJ44909.1"/>
    </source>
</evidence>
<evidence type="ECO:0000256" key="1">
    <source>
        <dbReference type="ARBA" id="ARBA00023015"/>
    </source>
</evidence>
<keyword evidence="3" id="KW-0804">Transcription</keyword>
<evidence type="ECO:0000256" key="3">
    <source>
        <dbReference type="ARBA" id="ARBA00023163"/>
    </source>
</evidence>
<dbReference type="RefSeq" id="WP_144333023.1">
    <property type="nucleotide sequence ID" value="NZ_VLPL01000004.1"/>
</dbReference>
<dbReference type="SUPFAM" id="SSF48498">
    <property type="entry name" value="Tetracyclin repressor-like, C-terminal domain"/>
    <property type="match status" value="1"/>
</dbReference>
<feature type="domain" description="HTH tetR-type" evidence="5">
    <location>
        <begin position="5"/>
        <end position="65"/>
    </location>
</feature>
<dbReference type="EMBL" id="VLPL01000004">
    <property type="protein sequence ID" value="TSJ44909.1"/>
    <property type="molecule type" value="Genomic_DNA"/>
</dbReference>
<comment type="caution">
    <text evidence="6">The sequence shown here is derived from an EMBL/GenBank/DDBJ whole genome shotgun (WGS) entry which is preliminary data.</text>
</comment>
<proteinExistence type="predicted"/>
<dbReference type="Pfam" id="PF16925">
    <property type="entry name" value="TetR_C_13"/>
    <property type="match status" value="1"/>
</dbReference>
<gene>
    <name evidence="6" type="ORF">FO442_09945</name>
</gene>
<dbReference type="Pfam" id="PF00440">
    <property type="entry name" value="TetR_N"/>
    <property type="match status" value="1"/>
</dbReference>
<keyword evidence="2 4" id="KW-0238">DNA-binding</keyword>
<dbReference type="OrthoDB" id="9798857at2"/>
<dbReference type="InterPro" id="IPR001647">
    <property type="entry name" value="HTH_TetR"/>
</dbReference>
<dbReference type="PROSITE" id="PS50977">
    <property type="entry name" value="HTH_TETR_2"/>
    <property type="match status" value="1"/>
</dbReference>
<keyword evidence="1" id="KW-0805">Transcription regulation</keyword>
<evidence type="ECO:0000256" key="4">
    <source>
        <dbReference type="PROSITE-ProRule" id="PRU00335"/>
    </source>
</evidence>
<evidence type="ECO:0000313" key="7">
    <source>
        <dbReference type="Proteomes" id="UP000316008"/>
    </source>
</evidence>
<dbReference type="SUPFAM" id="SSF46689">
    <property type="entry name" value="Homeodomain-like"/>
    <property type="match status" value="1"/>
</dbReference>
<dbReference type="AlphaFoldDB" id="A0A556MYP9"/>
<name>A0A556MYP9_9FLAO</name>
<protein>
    <submittedName>
        <fullName evidence="6">TetR/AcrR family transcriptional regulator</fullName>
    </submittedName>
</protein>
<dbReference type="InterPro" id="IPR011075">
    <property type="entry name" value="TetR_C"/>
</dbReference>
<accession>A0A556MYP9</accession>
<sequence length="196" mass="22229">MTKAARTRQFIIETTAPIFNKKGYEGTSISDITTATGLTKGSVYGNFRDKDELAAEAFDYNHNIIKNEIVNRSLGLKDPVEQLLVYVNFYSEVFEKVYVAGGCPLLNTAVDTDDSNPELFGRVQKAMRDWYDHVQSVVMYGIKKEIFRPETDAEAFANHFVSLIEGGMLLSKTFRNKKYLNSNLELIRRMISEMTG</sequence>
<feature type="DNA-binding region" description="H-T-H motif" evidence="4">
    <location>
        <begin position="28"/>
        <end position="47"/>
    </location>
</feature>
<keyword evidence="7" id="KW-1185">Reference proteome</keyword>
<dbReference type="PANTHER" id="PTHR47506:SF3">
    <property type="entry name" value="HTH-TYPE TRANSCRIPTIONAL REGULATOR LMRA"/>
    <property type="match status" value="1"/>
</dbReference>
<dbReference type="InterPro" id="IPR036271">
    <property type="entry name" value="Tet_transcr_reg_TetR-rel_C_sf"/>
</dbReference>
<evidence type="ECO:0000256" key="2">
    <source>
        <dbReference type="ARBA" id="ARBA00023125"/>
    </source>
</evidence>
<dbReference type="PRINTS" id="PR00455">
    <property type="entry name" value="HTHTETR"/>
</dbReference>
<dbReference type="Gene3D" id="1.10.357.10">
    <property type="entry name" value="Tetracycline Repressor, domain 2"/>
    <property type="match status" value="1"/>
</dbReference>